<dbReference type="STRING" id="767519.SAMN05216559_4044"/>
<dbReference type="InterPro" id="IPR039448">
    <property type="entry name" value="Beta_helix"/>
</dbReference>
<dbReference type="InterPro" id="IPR011050">
    <property type="entry name" value="Pectin_lyase_fold/virulence"/>
</dbReference>
<reference evidence="3 4" key="1">
    <citation type="submission" date="2016-10" db="EMBL/GenBank/DDBJ databases">
        <authorList>
            <person name="de Groot N.N."/>
        </authorList>
    </citation>
    <scope>NUCLEOTIDE SEQUENCE [LARGE SCALE GENOMIC DNA]</scope>
    <source>
        <strain evidence="3 4">CGMCC 1.10457</strain>
    </source>
</reference>
<evidence type="ECO:0000256" key="1">
    <source>
        <dbReference type="SAM" id="MobiDB-lite"/>
    </source>
</evidence>
<dbReference type="InterPro" id="IPR006626">
    <property type="entry name" value="PbH1"/>
</dbReference>
<evidence type="ECO:0000313" key="3">
    <source>
        <dbReference type="EMBL" id="SFS12224.1"/>
    </source>
</evidence>
<dbReference type="AlphaFoldDB" id="A0A1I6M923"/>
<dbReference type="OrthoDB" id="36243at2157"/>
<dbReference type="SUPFAM" id="SSF51126">
    <property type="entry name" value="Pectin lyase-like"/>
    <property type="match status" value="1"/>
</dbReference>
<organism evidence="3 4">
    <name type="scientific">Halomicrobium zhouii</name>
    <dbReference type="NCBI Taxonomy" id="767519"/>
    <lineage>
        <taxon>Archaea</taxon>
        <taxon>Methanobacteriati</taxon>
        <taxon>Methanobacteriota</taxon>
        <taxon>Stenosarchaea group</taxon>
        <taxon>Halobacteria</taxon>
        <taxon>Halobacteriales</taxon>
        <taxon>Haloarculaceae</taxon>
        <taxon>Halomicrobium</taxon>
    </lineage>
</organism>
<name>A0A1I6M923_9EURY</name>
<dbReference type="InterPro" id="IPR012334">
    <property type="entry name" value="Pectin_lyas_fold"/>
</dbReference>
<dbReference type="RefSeq" id="WP_089819121.1">
    <property type="nucleotide sequence ID" value="NZ_FOZK01000005.1"/>
</dbReference>
<protein>
    <submittedName>
        <fullName evidence="3">Nitrous oxidase accessory protein NosD, contains tandem CASH domains</fullName>
    </submittedName>
</protein>
<dbReference type="Pfam" id="PF13229">
    <property type="entry name" value="Beta_helix"/>
    <property type="match status" value="1"/>
</dbReference>
<dbReference type="EMBL" id="FOZK01000005">
    <property type="protein sequence ID" value="SFS12224.1"/>
    <property type="molecule type" value="Genomic_DNA"/>
</dbReference>
<evidence type="ECO:0000313" key="4">
    <source>
        <dbReference type="Proteomes" id="UP000199062"/>
    </source>
</evidence>
<gene>
    <name evidence="3" type="ORF">SAMN05216559_4044</name>
</gene>
<dbReference type="SMART" id="SM00710">
    <property type="entry name" value="PbH1"/>
    <property type="match status" value="6"/>
</dbReference>
<proteinExistence type="predicted"/>
<dbReference type="Gene3D" id="2.160.20.10">
    <property type="entry name" value="Single-stranded right-handed beta-helix, Pectin lyase-like"/>
    <property type="match status" value="2"/>
</dbReference>
<feature type="domain" description="Right handed beta helix" evidence="2">
    <location>
        <begin position="229"/>
        <end position="332"/>
    </location>
</feature>
<keyword evidence="4" id="KW-1185">Reference proteome</keyword>
<dbReference type="Proteomes" id="UP000199062">
    <property type="component" value="Unassembled WGS sequence"/>
</dbReference>
<accession>A0A1I6M923</accession>
<feature type="region of interest" description="Disordered" evidence="1">
    <location>
        <begin position="317"/>
        <end position="393"/>
    </location>
</feature>
<sequence>MDRRTFLGAVGLAGTGVLTGPAVLAQSGGDGYDTIRVPQDQKTVQAGVDAAASGDLVLVAPGTYDESVSVTTPDITLRGRDRNGVVLDGGFQRQNGVEIEADGVAVENLTVRRYRRNAVYWSGVVGFRGSYLTAYNDGYYGIYAYDSRDGRFEYSYASGHPDAGFYLGRHHPYAAVVSDVVAEHNGMGYSGTSTGADLTIRDSLFRRNMTGIAPNTLDRADPPQRASRIVGNVVYGNDNRDAPSVAHTFPTFGTGIALWGGSDNLVEDNLVDNHENYGVVAHHNVVPPSGNVVRNNVVLDSGLADLALGTPAGAGNEFSGNQFADSRPPGIQEDASQGSERVSEVLNAQKRDVDDGEFPGGSYREQPEPGPQPTMRDPEVDPIPARKGASWGS</sequence>
<evidence type="ECO:0000259" key="2">
    <source>
        <dbReference type="Pfam" id="PF13229"/>
    </source>
</evidence>